<evidence type="ECO:0000256" key="9">
    <source>
        <dbReference type="ARBA" id="ARBA00023274"/>
    </source>
</evidence>
<evidence type="ECO:0000256" key="7">
    <source>
        <dbReference type="ARBA" id="ARBA00022884"/>
    </source>
</evidence>
<reference evidence="11" key="1">
    <citation type="submission" date="2013-11" db="EMBL/GenBank/DDBJ databases">
        <title>The NIAID Influenza Genome Sequencing Project.</title>
        <authorList>
            <person name="Wentworth D.E."/>
            <person name="Halpin R.A."/>
            <person name="Lin X."/>
            <person name="Zhou B."/>
            <person name="Bera J."/>
            <person name="Ransier A."/>
            <person name="Fedorova N."/>
            <person name="Tsitrin T."/>
            <person name="McLellan M."/>
            <person name="Stockwell T."/>
            <person name="Amedeo P."/>
            <person name="Appalla L."/>
            <person name="Bishop B."/>
            <person name="Edworthy P."/>
            <person name="Gupta N."/>
            <person name="Hoover J."/>
            <person name="Katzel D."/>
            <person name="Li K."/>
            <person name="Schobel S."/>
            <person name="Shrivastava S."/>
            <person name="Thovarai V."/>
            <person name="Wang S."/>
            <person name="Barr I."/>
            <person name="Dhanasekaran V."/>
            <person name="Deng Y.M."/>
            <person name="Hurt A."/>
            <person name="Komadina N."/>
            <person name="Smith G."/>
            <person name="Bao Y."/>
            <person name="Sanders R."/>
            <person name="Dernovoy D."/>
            <person name="Kiryutin B."/>
            <person name="Lipman D.J."/>
            <person name="Tatusova T."/>
        </authorList>
    </citation>
    <scope>NUCLEOTIDE SEQUENCE</scope>
    <source>
        <strain evidence="11">B/Victoria/500/2007</strain>
    </source>
</reference>
<dbReference type="GO" id="GO:0046718">
    <property type="term" value="P:symbiont entry into host cell"/>
    <property type="evidence" value="ECO:0007669"/>
    <property type="project" value="UniProtKB-KW"/>
</dbReference>
<accession>U5XBE4</accession>
<keyword evidence="8 11" id="KW-0543">Viral nucleoprotein</keyword>
<gene>
    <name evidence="11" type="primary">NP</name>
</gene>
<protein>
    <submittedName>
        <fullName evidence="11">Nucleoprotein</fullName>
    </submittedName>
</protein>
<keyword evidence="10" id="KW-1160">Virus entry into host cell</keyword>
<keyword evidence="7" id="KW-0694">RNA-binding</keyword>
<dbReference type="GO" id="GO:0043657">
    <property type="term" value="C:host cell"/>
    <property type="evidence" value="ECO:0007669"/>
    <property type="project" value="GOC"/>
</dbReference>
<dbReference type="InterPro" id="IPR002141">
    <property type="entry name" value="Flu_NP"/>
</dbReference>
<evidence type="ECO:0000256" key="6">
    <source>
        <dbReference type="ARBA" id="ARBA00022844"/>
    </source>
</evidence>
<dbReference type="GO" id="GO:0019029">
    <property type="term" value="C:helical viral capsid"/>
    <property type="evidence" value="ECO:0007669"/>
    <property type="project" value="UniProtKB-KW"/>
</dbReference>
<dbReference type="GO" id="GO:0019013">
    <property type="term" value="C:viral nucleocapsid"/>
    <property type="evidence" value="ECO:0007669"/>
    <property type="project" value="UniProtKB-KW"/>
</dbReference>
<evidence type="ECO:0000256" key="8">
    <source>
        <dbReference type="ARBA" id="ARBA00023086"/>
    </source>
</evidence>
<evidence type="ECO:0000313" key="11">
    <source>
        <dbReference type="EMBL" id="AGZ59870.1"/>
    </source>
</evidence>
<dbReference type="EMBL" id="CY149928">
    <property type="protein sequence ID" value="AGZ59870.1"/>
    <property type="molecule type" value="Viral_cRNA"/>
</dbReference>
<keyword evidence="5" id="KW-0945">Host-virus interaction</keyword>
<keyword evidence="9" id="KW-0687">Ribonucleoprotein</keyword>
<evidence type="ECO:0000256" key="4">
    <source>
        <dbReference type="ARBA" id="ARBA00022562"/>
    </source>
</evidence>
<keyword evidence="4" id="KW-1048">Host nucleus</keyword>
<dbReference type="GO" id="GO:0003723">
    <property type="term" value="F:RNA binding"/>
    <property type="evidence" value="ECO:0007669"/>
    <property type="project" value="UniProtKB-KW"/>
</dbReference>
<evidence type="ECO:0000256" key="2">
    <source>
        <dbReference type="ARBA" id="ARBA00022524"/>
    </source>
</evidence>
<evidence type="ECO:0000256" key="3">
    <source>
        <dbReference type="ARBA" id="ARBA00022561"/>
    </source>
</evidence>
<dbReference type="GO" id="GO:1990904">
    <property type="term" value="C:ribonucleoprotein complex"/>
    <property type="evidence" value="ECO:0007669"/>
    <property type="project" value="UniProtKB-KW"/>
</dbReference>
<dbReference type="GO" id="GO:0075732">
    <property type="term" value="P:viral penetration into host nucleus"/>
    <property type="evidence" value="ECO:0007669"/>
    <property type="project" value="UniProtKB-KW"/>
</dbReference>
<name>U5XBE4_9INFB</name>
<keyword evidence="6" id="KW-0946">Virion</keyword>
<evidence type="ECO:0000256" key="5">
    <source>
        <dbReference type="ARBA" id="ARBA00022581"/>
    </source>
</evidence>
<evidence type="ECO:0000256" key="10">
    <source>
        <dbReference type="ARBA" id="ARBA00023296"/>
    </source>
</evidence>
<reference evidence="11" key="2">
    <citation type="submission" date="2013-11" db="EMBL/GenBank/DDBJ databases">
        <authorList>
            <consortium name="The NIAID Influenza Genome Sequencing Consortium"/>
        </authorList>
    </citation>
    <scope>NUCLEOTIDE SEQUENCE</scope>
    <source>
        <strain evidence="11">B/Victoria/500/2007</strain>
    </source>
</reference>
<sequence>FQISDKNKTNPVEIPIKQTIPNFFFGRDTAEDYDDLDY</sequence>
<keyword evidence="3" id="KW-0167">Capsid protein</keyword>
<dbReference type="GO" id="GO:0005198">
    <property type="term" value="F:structural molecule activity"/>
    <property type="evidence" value="ECO:0007669"/>
    <property type="project" value="InterPro"/>
</dbReference>
<organism evidence="11">
    <name type="scientific">Influenza B virus</name>
    <name type="common">B/Victoria/500/2007</name>
    <dbReference type="NCBI Taxonomy" id="540632"/>
    <lineage>
        <taxon>Viruses</taxon>
        <taxon>Riboviria</taxon>
        <taxon>Orthornavirae</taxon>
        <taxon>Negarnaviricota</taxon>
        <taxon>Polyploviricotina</taxon>
        <taxon>Insthoviricetes</taxon>
        <taxon>Articulavirales</taxon>
        <taxon>Orthomyxoviridae</taxon>
        <taxon>Betainfluenzavirus</taxon>
        <taxon>Betainfluenzavirus influenzae</taxon>
        <taxon>Influenza B virus</taxon>
    </lineage>
</organism>
<evidence type="ECO:0000256" key="1">
    <source>
        <dbReference type="ARBA" id="ARBA00022497"/>
    </source>
</evidence>
<dbReference type="Pfam" id="PF00506">
    <property type="entry name" value="Flu_NP"/>
    <property type="match status" value="1"/>
</dbReference>
<keyword evidence="2" id="KW-1163">Viral penetration into host nucleus</keyword>
<feature type="non-terminal residue" evidence="11">
    <location>
        <position position="1"/>
    </location>
</feature>
<proteinExistence type="predicted"/>
<keyword evidence="1" id="KW-1139">Helical capsid protein</keyword>